<accession>A0A6H5J4H9</accession>
<gene>
    <name evidence="1" type="ORF">TBRA_LOCUS16901</name>
</gene>
<reference evidence="1 2" key="1">
    <citation type="submission" date="2020-02" db="EMBL/GenBank/DDBJ databases">
        <authorList>
            <person name="Ferguson B K."/>
        </authorList>
    </citation>
    <scope>NUCLEOTIDE SEQUENCE [LARGE SCALE GENOMIC DNA]</scope>
</reference>
<sequence>MKNLVFGSFDCCQIVCVGQPITKNVVFWSFNQHNTILSSSLVSKKSILELENYHSDDDDNHFIADTVSEIDREEIADFESDQEEMDDSESDEEINELENDLESDEEALVSRRRGLTGSPSVSVSSVLLQPSGAYRALSGGSPTAAVLALAATARTSETAGAVRHLTRCCSLVFSHSPLWGTARGQRLCQS</sequence>
<dbReference type="EMBL" id="CADCXV010001569">
    <property type="protein sequence ID" value="CAB0045396.1"/>
    <property type="molecule type" value="Genomic_DNA"/>
</dbReference>
<protein>
    <submittedName>
        <fullName evidence="1">Uncharacterized protein</fullName>
    </submittedName>
</protein>
<dbReference type="Proteomes" id="UP000479190">
    <property type="component" value="Unassembled WGS sequence"/>
</dbReference>
<organism evidence="1 2">
    <name type="scientific">Trichogramma brassicae</name>
    <dbReference type="NCBI Taxonomy" id="86971"/>
    <lineage>
        <taxon>Eukaryota</taxon>
        <taxon>Metazoa</taxon>
        <taxon>Ecdysozoa</taxon>
        <taxon>Arthropoda</taxon>
        <taxon>Hexapoda</taxon>
        <taxon>Insecta</taxon>
        <taxon>Pterygota</taxon>
        <taxon>Neoptera</taxon>
        <taxon>Endopterygota</taxon>
        <taxon>Hymenoptera</taxon>
        <taxon>Apocrita</taxon>
        <taxon>Proctotrupomorpha</taxon>
        <taxon>Chalcidoidea</taxon>
        <taxon>Trichogrammatidae</taxon>
        <taxon>Trichogramma</taxon>
    </lineage>
</organism>
<proteinExistence type="predicted"/>
<dbReference type="AlphaFoldDB" id="A0A6H5J4H9"/>
<name>A0A6H5J4H9_9HYME</name>
<keyword evidence="2" id="KW-1185">Reference proteome</keyword>
<evidence type="ECO:0000313" key="2">
    <source>
        <dbReference type="Proteomes" id="UP000479190"/>
    </source>
</evidence>
<evidence type="ECO:0000313" key="1">
    <source>
        <dbReference type="EMBL" id="CAB0045396.1"/>
    </source>
</evidence>